<reference evidence="1 2" key="1">
    <citation type="journal article" date="2008" name="J. Bacteriol.">
        <title>Insights into plant cell wall degradation from the genome sequence of the soil bacterium Cellvibrio japonicus.</title>
        <authorList>
            <person name="Deboy R.T."/>
            <person name="Mongodin E.F."/>
            <person name="Fouts D.E."/>
            <person name="Tailford L.E."/>
            <person name="Khouri H."/>
            <person name="Emerson J.B."/>
            <person name="Mohamoud Y."/>
            <person name="Watkins K."/>
            <person name="Henrissat B."/>
            <person name="Gilbert H.J."/>
            <person name="Nelson K.E."/>
        </authorList>
    </citation>
    <scope>NUCLEOTIDE SEQUENCE [LARGE SCALE GENOMIC DNA]</scope>
    <source>
        <strain evidence="1 2">Ueda107</strain>
    </source>
</reference>
<dbReference type="EMBL" id="CP000934">
    <property type="protein sequence ID" value="ACE83144.1"/>
    <property type="molecule type" value="Genomic_DNA"/>
</dbReference>
<evidence type="ECO:0000313" key="1">
    <source>
        <dbReference type="EMBL" id="ACE83144.1"/>
    </source>
</evidence>
<protein>
    <submittedName>
        <fullName evidence="1">Conserved domain protein</fullName>
    </submittedName>
</protein>
<keyword evidence="2" id="KW-1185">Reference proteome</keyword>
<dbReference type="Pfam" id="PF04237">
    <property type="entry name" value="YjbR"/>
    <property type="match status" value="1"/>
</dbReference>
<dbReference type="HOGENOM" id="CLU_105851_1_1_6"/>
<organism evidence="1 2">
    <name type="scientific">Cellvibrio japonicus (strain Ueda107)</name>
    <name type="common">Pseudomonas fluorescens subsp. cellulosa</name>
    <dbReference type="NCBI Taxonomy" id="498211"/>
    <lineage>
        <taxon>Bacteria</taxon>
        <taxon>Pseudomonadati</taxon>
        <taxon>Pseudomonadota</taxon>
        <taxon>Gammaproteobacteria</taxon>
        <taxon>Cellvibrionales</taxon>
        <taxon>Cellvibrionaceae</taxon>
        <taxon>Cellvibrio</taxon>
    </lineage>
</organism>
<dbReference type="Proteomes" id="UP000001036">
    <property type="component" value="Chromosome"/>
</dbReference>
<proteinExistence type="predicted"/>
<dbReference type="SUPFAM" id="SSF142906">
    <property type="entry name" value="YjbR-like"/>
    <property type="match status" value="1"/>
</dbReference>
<sequence length="124" mass="13949">MAFDLKAYLLSKPEAGEDFPFGPEVAVYKVRGKMFATLGIEKHQQRMNLKCDPLEAEQLRMVFRDKVLPGYHMNKKHWNTIVVDGTVPDGEVQRMIDNSYALVVKSLGKAVASLLISQARDVTP</sequence>
<dbReference type="RefSeq" id="WP_012488187.1">
    <property type="nucleotide sequence ID" value="NC_010995.1"/>
</dbReference>
<dbReference type="eggNOG" id="COG2315">
    <property type="taxonomic scope" value="Bacteria"/>
</dbReference>
<gene>
    <name evidence="1" type="ordered locus">CJA_2591</name>
</gene>
<dbReference type="PANTHER" id="PTHR35145:SF1">
    <property type="entry name" value="CYTOPLASMIC PROTEIN"/>
    <property type="match status" value="1"/>
</dbReference>
<dbReference type="InterPro" id="IPR038056">
    <property type="entry name" value="YjbR-like_sf"/>
</dbReference>
<evidence type="ECO:0000313" key="2">
    <source>
        <dbReference type="Proteomes" id="UP000001036"/>
    </source>
</evidence>
<dbReference type="InterPro" id="IPR058532">
    <property type="entry name" value="YjbR/MT2646/Rv2570-like"/>
</dbReference>
<dbReference type="AlphaFoldDB" id="B3PLH1"/>
<dbReference type="PANTHER" id="PTHR35145">
    <property type="entry name" value="CYTOPLASMIC PROTEIN-RELATED"/>
    <property type="match status" value="1"/>
</dbReference>
<dbReference type="STRING" id="498211.CJA_2591"/>
<dbReference type="InterPro" id="IPR007351">
    <property type="entry name" value="YjbR"/>
</dbReference>
<accession>B3PLH1</accession>
<dbReference type="Gene3D" id="3.90.1150.30">
    <property type="match status" value="1"/>
</dbReference>
<dbReference type="KEGG" id="cja:CJA_2591"/>
<name>B3PLH1_CELJU</name>